<protein>
    <submittedName>
        <fullName evidence="2">Uncharacterized protein</fullName>
    </submittedName>
</protein>
<evidence type="ECO:0000313" key="2">
    <source>
        <dbReference type="EnsemblPlants" id="AUR62036948-RA:cds"/>
    </source>
</evidence>
<accession>A0A803MXL8</accession>
<name>A0A803MXL8_CHEQI</name>
<dbReference type="Proteomes" id="UP000596660">
    <property type="component" value="Unplaced"/>
</dbReference>
<dbReference type="Gramene" id="AUR62036948-RA">
    <property type="protein sequence ID" value="AUR62036948-RA:cds"/>
    <property type="gene ID" value="AUR62036948"/>
</dbReference>
<dbReference type="EnsemblPlants" id="AUR62036948-RA">
    <property type="protein sequence ID" value="AUR62036948-RA:cds"/>
    <property type="gene ID" value="AUR62036948"/>
</dbReference>
<reference evidence="2" key="1">
    <citation type="journal article" date="2017" name="Nature">
        <title>The genome of Chenopodium quinoa.</title>
        <authorList>
            <person name="Jarvis D.E."/>
            <person name="Ho Y.S."/>
            <person name="Lightfoot D.J."/>
            <person name="Schmoeckel S.M."/>
            <person name="Li B."/>
            <person name="Borm T.J.A."/>
            <person name="Ohyanagi H."/>
            <person name="Mineta K."/>
            <person name="Michell C.T."/>
            <person name="Saber N."/>
            <person name="Kharbatia N.M."/>
            <person name="Rupper R.R."/>
            <person name="Sharp A.R."/>
            <person name="Dally N."/>
            <person name="Boughton B.A."/>
            <person name="Woo Y.H."/>
            <person name="Gao G."/>
            <person name="Schijlen E.G.W.M."/>
            <person name="Guo X."/>
            <person name="Momin A.A."/>
            <person name="Negrao S."/>
            <person name="Al-Babili S."/>
            <person name="Gehring C."/>
            <person name="Roessner U."/>
            <person name="Jung C."/>
            <person name="Murphy K."/>
            <person name="Arold S.T."/>
            <person name="Gojobori T."/>
            <person name="van der Linden C.G."/>
            <person name="van Loo E.N."/>
            <person name="Jellen E.N."/>
            <person name="Maughan P.J."/>
            <person name="Tester M."/>
        </authorList>
    </citation>
    <scope>NUCLEOTIDE SEQUENCE [LARGE SCALE GENOMIC DNA]</scope>
    <source>
        <strain evidence="2">cv. PI 614886</strain>
    </source>
</reference>
<keyword evidence="3" id="KW-1185">Reference proteome</keyword>
<dbReference type="AlphaFoldDB" id="A0A803MXL8"/>
<proteinExistence type="predicted"/>
<sequence length="266" mass="30465">MKRKERWWMYDRYDGAHPESPGIDDNTVSTSITNIFQAHWREPWLNYEMVDNVTKTHWWNSFMKQYLWNADLDALVKKEYEKKAHKRLRSSDEEDAAAHGESMVLKLAGKNGVCVRVTVRCDCAGEWRLGEKVFEFENVRVRKKGVVKGLGASASLFYTPSSEKGSQSYNTSIASHLEERVQAEVAERIEEAKVQMQAQMEAQFGTQLQEALKKEREEAAIESKRMMETMLQNLFSNCSGGPPFQFRREDDPDMSGGGLGHQTPVS</sequence>
<feature type="region of interest" description="Disordered" evidence="1">
    <location>
        <begin position="238"/>
        <end position="266"/>
    </location>
</feature>
<evidence type="ECO:0000256" key="1">
    <source>
        <dbReference type="SAM" id="MobiDB-lite"/>
    </source>
</evidence>
<evidence type="ECO:0000313" key="3">
    <source>
        <dbReference type="Proteomes" id="UP000596660"/>
    </source>
</evidence>
<reference evidence="2" key="2">
    <citation type="submission" date="2021-03" db="UniProtKB">
        <authorList>
            <consortium name="EnsemblPlants"/>
        </authorList>
    </citation>
    <scope>IDENTIFICATION</scope>
</reference>
<organism evidence="2 3">
    <name type="scientific">Chenopodium quinoa</name>
    <name type="common">Quinoa</name>
    <dbReference type="NCBI Taxonomy" id="63459"/>
    <lineage>
        <taxon>Eukaryota</taxon>
        <taxon>Viridiplantae</taxon>
        <taxon>Streptophyta</taxon>
        <taxon>Embryophyta</taxon>
        <taxon>Tracheophyta</taxon>
        <taxon>Spermatophyta</taxon>
        <taxon>Magnoliopsida</taxon>
        <taxon>eudicotyledons</taxon>
        <taxon>Gunneridae</taxon>
        <taxon>Pentapetalae</taxon>
        <taxon>Caryophyllales</taxon>
        <taxon>Chenopodiaceae</taxon>
        <taxon>Chenopodioideae</taxon>
        <taxon>Atripliceae</taxon>
        <taxon>Chenopodium</taxon>
    </lineage>
</organism>